<dbReference type="AlphaFoldDB" id="A0A1J7I496"/>
<dbReference type="InParanoid" id="A0A1J7I496"/>
<dbReference type="EMBL" id="KV875120">
    <property type="protein sequence ID" value="OIW22350.1"/>
    <property type="molecule type" value="Genomic_DNA"/>
</dbReference>
<evidence type="ECO:0000313" key="3">
    <source>
        <dbReference type="Proteomes" id="UP000182658"/>
    </source>
</evidence>
<protein>
    <submittedName>
        <fullName evidence="2">Uncharacterized protein</fullName>
    </submittedName>
</protein>
<keyword evidence="3" id="KW-1185">Reference proteome</keyword>
<feature type="region of interest" description="Disordered" evidence="1">
    <location>
        <begin position="1"/>
        <end position="25"/>
    </location>
</feature>
<gene>
    <name evidence="2" type="ORF">CONLIGDRAFT_697655</name>
</gene>
<organism evidence="2 3">
    <name type="scientific">Coniochaeta ligniaria NRRL 30616</name>
    <dbReference type="NCBI Taxonomy" id="1408157"/>
    <lineage>
        <taxon>Eukaryota</taxon>
        <taxon>Fungi</taxon>
        <taxon>Dikarya</taxon>
        <taxon>Ascomycota</taxon>
        <taxon>Pezizomycotina</taxon>
        <taxon>Sordariomycetes</taxon>
        <taxon>Sordariomycetidae</taxon>
        <taxon>Coniochaetales</taxon>
        <taxon>Coniochaetaceae</taxon>
        <taxon>Coniochaeta</taxon>
    </lineage>
</organism>
<reference evidence="2 3" key="1">
    <citation type="submission" date="2016-10" db="EMBL/GenBank/DDBJ databases">
        <title>Draft genome sequence of Coniochaeta ligniaria NRRL30616, a lignocellulolytic fungus for bioabatement of inhibitors in plant biomass hydrolysates.</title>
        <authorList>
            <consortium name="DOE Joint Genome Institute"/>
            <person name="Jimenez D.J."/>
            <person name="Hector R.E."/>
            <person name="Riley R."/>
            <person name="Sun H."/>
            <person name="Grigoriev I.V."/>
            <person name="Van Elsas J.D."/>
            <person name="Nichols N.N."/>
        </authorList>
    </citation>
    <scope>NUCLEOTIDE SEQUENCE [LARGE SCALE GENOMIC DNA]</scope>
    <source>
        <strain evidence="2 3">NRRL 30616</strain>
    </source>
</reference>
<name>A0A1J7I496_9PEZI</name>
<evidence type="ECO:0000256" key="1">
    <source>
        <dbReference type="SAM" id="MobiDB-lite"/>
    </source>
</evidence>
<sequence length="177" mass="18764">MSRGGSSHHAQEHAGTTLGSVPQPFLPLNPASKPVQTSLFSVECMLSRSTIGRKDDDWVGLVVPASSSLDGPDFAGMEAEDAVALRLSRWLGLTVVEVAGALASSTLDSVGGRTWSGGHIERQSTQAAVRIRRHQQQGLDHGNQPAQVYWKLGATALLPSVHGSLIFAQPGLFHLPL</sequence>
<evidence type="ECO:0000313" key="2">
    <source>
        <dbReference type="EMBL" id="OIW22350.1"/>
    </source>
</evidence>
<accession>A0A1J7I496</accession>
<proteinExistence type="predicted"/>
<dbReference type="Proteomes" id="UP000182658">
    <property type="component" value="Unassembled WGS sequence"/>
</dbReference>